<dbReference type="AlphaFoldDB" id="A0AAV2A5M0"/>
<dbReference type="GO" id="GO:0005634">
    <property type="term" value="C:nucleus"/>
    <property type="evidence" value="ECO:0007669"/>
    <property type="project" value="TreeGrafter"/>
</dbReference>
<evidence type="ECO:0008006" key="4">
    <source>
        <dbReference type="Google" id="ProtNLM"/>
    </source>
</evidence>
<feature type="compositionally biased region" description="Basic and acidic residues" evidence="1">
    <location>
        <begin position="566"/>
        <end position="577"/>
    </location>
</feature>
<feature type="region of interest" description="Disordered" evidence="1">
    <location>
        <begin position="207"/>
        <end position="235"/>
    </location>
</feature>
<feature type="region of interest" description="Disordered" evidence="1">
    <location>
        <begin position="265"/>
        <end position="395"/>
    </location>
</feature>
<gene>
    <name evidence="2" type="ORF">LARSCL_LOCUS9646</name>
</gene>
<feature type="compositionally biased region" description="Basic residues" evidence="1">
    <location>
        <begin position="225"/>
        <end position="235"/>
    </location>
</feature>
<proteinExistence type="predicted"/>
<evidence type="ECO:0000313" key="3">
    <source>
        <dbReference type="Proteomes" id="UP001497382"/>
    </source>
</evidence>
<feature type="compositionally biased region" description="Basic and acidic residues" evidence="1">
    <location>
        <begin position="503"/>
        <end position="512"/>
    </location>
</feature>
<dbReference type="Proteomes" id="UP001497382">
    <property type="component" value="Unassembled WGS sequence"/>
</dbReference>
<keyword evidence="3" id="KW-1185">Reference proteome</keyword>
<name>A0AAV2A5M0_9ARAC</name>
<dbReference type="PANTHER" id="PTHR15410">
    <property type="entry name" value="HIRA-INTERACTING PROTEIN 3"/>
    <property type="match status" value="1"/>
</dbReference>
<feature type="compositionally biased region" description="Polar residues" evidence="1">
    <location>
        <begin position="548"/>
        <end position="564"/>
    </location>
</feature>
<feature type="compositionally biased region" description="Polar residues" evidence="1">
    <location>
        <begin position="283"/>
        <end position="297"/>
    </location>
</feature>
<evidence type="ECO:0000256" key="1">
    <source>
        <dbReference type="SAM" id="MobiDB-lite"/>
    </source>
</evidence>
<dbReference type="InterPro" id="IPR037647">
    <property type="entry name" value="HIRIP3"/>
</dbReference>
<dbReference type="EMBL" id="CAXIEN010000110">
    <property type="protein sequence ID" value="CAL1278194.1"/>
    <property type="molecule type" value="Genomic_DNA"/>
</dbReference>
<comment type="caution">
    <text evidence="2">The sequence shown here is derived from an EMBL/GenBank/DDBJ whole genome shotgun (WGS) entry which is preliminary data.</text>
</comment>
<dbReference type="PANTHER" id="PTHR15410:SF2">
    <property type="entry name" value="HIRA-INTERACTING PROTEIN 3"/>
    <property type="match status" value="1"/>
</dbReference>
<feature type="region of interest" description="Disordered" evidence="1">
    <location>
        <begin position="449"/>
        <end position="663"/>
    </location>
</feature>
<feature type="compositionally biased region" description="Polar residues" evidence="1">
    <location>
        <begin position="619"/>
        <end position="629"/>
    </location>
</feature>
<feature type="region of interest" description="Disordered" evidence="1">
    <location>
        <begin position="739"/>
        <end position="782"/>
    </location>
</feature>
<protein>
    <recommendedName>
        <fullName evidence="4">Histone chaperone domain-containing protein</fullName>
    </recommendedName>
</protein>
<accession>A0AAV2A5M0</accession>
<organism evidence="2 3">
    <name type="scientific">Larinioides sclopetarius</name>
    <dbReference type="NCBI Taxonomy" id="280406"/>
    <lineage>
        <taxon>Eukaryota</taxon>
        <taxon>Metazoa</taxon>
        <taxon>Ecdysozoa</taxon>
        <taxon>Arthropoda</taxon>
        <taxon>Chelicerata</taxon>
        <taxon>Arachnida</taxon>
        <taxon>Araneae</taxon>
        <taxon>Araneomorphae</taxon>
        <taxon>Entelegynae</taxon>
        <taxon>Araneoidea</taxon>
        <taxon>Araneidae</taxon>
        <taxon>Larinioides</taxon>
    </lineage>
</organism>
<reference evidence="2 3" key="1">
    <citation type="submission" date="2024-04" db="EMBL/GenBank/DDBJ databases">
        <authorList>
            <person name="Rising A."/>
            <person name="Reimegard J."/>
            <person name="Sonavane S."/>
            <person name="Akerstrom W."/>
            <person name="Nylinder S."/>
            <person name="Hedman E."/>
            <person name="Kallberg Y."/>
        </authorList>
    </citation>
    <scope>NUCLEOTIDE SEQUENCE [LARGE SCALE GENOMIC DNA]</scope>
</reference>
<feature type="compositionally biased region" description="Basic and acidic residues" evidence="1">
    <location>
        <begin position="383"/>
        <end position="395"/>
    </location>
</feature>
<evidence type="ECO:0000313" key="2">
    <source>
        <dbReference type="EMBL" id="CAL1278194.1"/>
    </source>
</evidence>
<feature type="compositionally biased region" description="Basic and acidic residues" evidence="1">
    <location>
        <begin position="468"/>
        <end position="492"/>
    </location>
</feature>
<sequence>MESATKPSMLEILNECLKDSNLETVSKAELRKKYLEKIGLSKLPHEDKNLFTSAVNTAYLNYIANKTTTDDKTKVDESSDVEIKESSEDWKLVMSSSSDDDITPGNITENVINNHFTNGENDIQKTSNNEIKENSEHEMLKVDSSLGDNTSSGNIQENVEDQFVNGVYDIEMESSCDFDERPLASHKNKSIKKSLLAPTLSSFKRQRVKRTLTSSSDDETIQLKPTKRNKVLKARKSSYFEDQPIAKSEGEKKVPRSVKNQNSFKKTVIESSDSEDEPLSLFQKKSNSLSRSVNPLTESEESENENLSKFMKKRFSNPVNSEDESIMSSAKKNTKFVDDSKNHSSNSEDEPLISLKISNNSNSNGEQMKFKAKLKSNGSQDLMKLKDNSSHSEDESLIEYRKYNDAMHLDKKKISKRKLNSSSKFSKLFESTSGSEDESLAKDFKKKKDNFIHSNDSENEPLKNFNKKKIDNSNDSKKKQSDKTIKQKEKPSLKKHLSNNKEQTVKEKRYVDSDDDSNMSNQKEEKFFNGLNSLLSDSSADVPLSNLKKGTNNFNDSENEGSLLNQKKEKSFNEKKSFLLSDSSEDEPLSNLKKETNSSSDSENEALIKLSYKSDRKQQNSGSASSSFVDENEEQSSKKNKLPKRKETDSKKGKKHPSASENKIEHLKKYLRVAGIRISNYNKLFENCKTMKAKCEKMMSLLEKEGLKGRPTLEKCKKLRKKIETKREIAELDVSNILKEGGGRPKRSVCSDTTNCKQSEEKSTPIKKFSRLQDIVDSEESE</sequence>
<feature type="compositionally biased region" description="Polar residues" evidence="1">
    <location>
        <begin position="530"/>
        <end position="539"/>
    </location>
</feature>